<organism evidence="2 3">
    <name type="scientific">Streptosporangium carneum</name>
    <dbReference type="NCBI Taxonomy" id="47481"/>
    <lineage>
        <taxon>Bacteria</taxon>
        <taxon>Bacillati</taxon>
        <taxon>Actinomycetota</taxon>
        <taxon>Actinomycetes</taxon>
        <taxon>Streptosporangiales</taxon>
        <taxon>Streptosporangiaceae</taxon>
        <taxon>Streptosporangium</taxon>
    </lineage>
</organism>
<name>A0A9W6MGX9_9ACTN</name>
<dbReference type="Proteomes" id="UP001143474">
    <property type="component" value="Unassembled WGS sequence"/>
</dbReference>
<gene>
    <name evidence="2" type="ORF">GCM10017600_76710</name>
</gene>
<dbReference type="RefSeq" id="WP_271222503.1">
    <property type="nucleotide sequence ID" value="NZ_BAAAVD010000013.1"/>
</dbReference>
<evidence type="ECO:0000256" key="1">
    <source>
        <dbReference type="SAM" id="MobiDB-lite"/>
    </source>
</evidence>
<evidence type="ECO:0000313" key="3">
    <source>
        <dbReference type="Proteomes" id="UP001143474"/>
    </source>
</evidence>
<evidence type="ECO:0000313" key="2">
    <source>
        <dbReference type="EMBL" id="GLK14259.1"/>
    </source>
</evidence>
<proteinExistence type="predicted"/>
<reference evidence="2" key="1">
    <citation type="journal article" date="2014" name="Int. J. Syst. Evol. Microbiol.">
        <title>Complete genome sequence of Corynebacterium casei LMG S-19264T (=DSM 44701T), isolated from a smear-ripened cheese.</title>
        <authorList>
            <consortium name="US DOE Joint Genome Institute (JGI-PGF)"/>
            <person name="Walter F."/>
            <person name="Albersmeier A."/>
            <person name="Kalinowski J."/>
            <person name="Ruckert C."/>
        </authorList>
    </citation>
    <scope>NUCLEOTIDE SEQUENCE</scope>
    <source>
        <strain evidence="2">VKM Ac-2007</strain>
    </source>
</reference>
<dbReference type="AlphaFoldDB" id="A0A9W6MGX9"/>
<accession>A0A9W6MGX9</accession>
<protein>
    <submittedName>
        <fullName evidence="2">Uncharacterized protein</fullName>
    </submittedName>
</protein>
<feature type="region of interest" description="Disordered" evidence="1">
    <location>
        <begin position="57"/>
        <end position="78"/>
    </location>
</feature>
<reference evidence="2" key="2">
    <citation type="submission" date="2023-01" db="EMBL/GenBank/DDBJ databases">
        <authorList>
            <person name="Sun Q."/>
            <person name="Evtushenko L."/>
        </authorList>
    </citation>
    <scope>NUCLEOTIDE SEQUENCE</scope>
    <source>
        <strain evidence="2">VKM Ac-2007</strain>
    </source>
</reference>
<comment type="caution">
    <text evidence="2">The sequence shown here is derived from an EMBL/GenBank/DDBJ whole genome shotgun (WGS) entry which is preliminary data.</text>
</comment>
<keyword evidence="3" id="KW-1185">Reference proteome</keyword>
<dbReference type="EMBL" id="BSEV01000030">
    <property type="protein sequence ID" value="GLK14259.1"/>
    <property type="molecule type" value="Genomic_DNA"/>
</dbReference>
<sequence length="78" mass="8697">MEPERLIAPEELERLAKLLTDRRQLAERYYARAGQIIGQSEAGPLVTVLRWATETPSEPLNRAGVARAAEQGETRSAH</sequence>